<gene>
    <name evidence="2" type="ORF">HGQ98_01645</name>
</gene>
<reference evidence="2 3" key="1">
    <citation type="submission" date="2020-04" db="EMBL/GenBank/DDBJ databases">
        <title>Achromobacter ruhlandii genome sequencing and assembly.</title>
        <authorList>
            <person name="Martins R.C.R."/>
            <person name="Perdigao-Neto L.V."/>
            <person name="Levin A.S.S."/>
            <person name="Costa S.F."/>
        </authorList>
    </citation>
    <scope>NUCLEOTIDE SEQUENCE [LARGE SCALE GENOMIC DNA]</scope>
    <source>
        <strain evidence="2 3">9035ralo</strain>
    </source>
</reference>
<accession>A0A848ND52</accession>
<proteinExistence type="predicted"/>
<feature type="chain" id="PRO_5032340721" evidence="1">
    <location>
        <begin position="21"/>
        <end position="149"/>
    </location>
</feature>
<name>A0A848ND52_9BURK</name>
<comment type="caution">
    <text evidence="2">The sequence shown here is derived from an EMBL/GenBank/DDBJ whole genome shotgun (WGS) entry which is preliminary data.</text>
</comment>
<dbReference type="EMBL" id="JABBZE010000006">
    <property type="protein sequence ID" value="NMU88592.1"/>
    <property type="molecule type" value="Genomic_DNA"/>
</dbReference>
<feature type="signal peptide" evidence="1">
    <location>
        <begin position="1"/>
        <end position="20"/>
    </location>
</feature>
<evidence type="ECO:0000256" key="1">
    <source>
        <dbReference type="SAM" id="SignalP"/>
    </source>
</evidence>
<evidence type="ECO:0000313" key="3">
    <source>
        <dbReference type="Proteomes" id="UP000542405"/>
    </source>
</evidence>
<organism evidence="2 3">
    <name type="scientific">Achromobacter ruhlandii</name>
    <dbReference type="NCBI Taxonomy" id="72557"/>
    <lineage>
        <taxon>Bacteria</taxon>
        <taxon>Pseudomonadati</taxon>
        <taxon>Pseudomonadota</taxon>
        <taxon>Betaproteobacteria</taxon>
        <taxon>Burkholderiales</taxon>
        <taxon>Alcaligenaceae</taxon>
        <taxon>Achromobacter</taxon>
    </lineage>
</organism>
<protein>
    <submittedName>
        <fullName evidence="2">Uncharacterized protein</fullName>
    </submittedName>
</protein>
<keyword evidence="1" id="KW-0732">Signal</keyword>
<sequence length="149" mass="16100">MRAFSILIAVALISGANAQATEADPNGRAARGRAVWAAFSCSALAAHLKRAPDQQRLFTYGLAQGRQFIDDLQAKRIDQAAIKSIVPVGVMLSLEGPSPDFMLGRIYADASTSALRDVHTFEGKFLDDATRATRAENKYTSQNCDLLGR</sequence>
<evidence type="ECO:0000313" key="2">
    <source>
        <dbReference type="EMBL" id="NMU88592.1"/>
    </source>
</evidence>
<dbReference type="Proteomes" id="UP000542405">
    <property type="component" value="Unassembled WGS sequence"/>
</dbReference>
<dbReference type="RefSeq" id="WP_054418267.1">
    <property type="nucleotide sequence ID" value="NZ_CYSV01000020.1"/>
</dbReference>
<dbReference type="AlphaFoldDB" id="A0A848ND52"/>